<evidence type="ECO:0008006" key="3">
    <source>
        <dbReference type="Google" id="ProtNLM"/>
    </source>
</evidence>
<accession>A0ABT2W8E9</accession>
<protein>
    <recommendedName>
        <fullName evidence="3">RNA polymerase sigma-70 region 2 domain-containing protein</fullName>
    </recommendedName>
</protein>
<dbReference type="Gene3D" id="1.10.1740.10">
    <property type="match status" value="1"/>
</dbReference>
<organism evidence="1 2">
    <name type="scientific">Chryseobacterium edaphi</name>
    <dbReference type="NCBI Taxonomy" id="2976532"/>
    <lineage>
        <taxon>Bacteria</taxon>
        <taxon>Pseudomonadati</taxon>
        <taxon>Bacteroidota</taxon>
        <taxon>Flavobacteriia</taxon>
        <taxon>Flavobacteriales</taxon>
        <taxon>Weeksellaceae</taxon>
        <taxon>Chryseobacterium group</taxon>
        <taxon>Chryseobacterium</taxon>
    </lineage>
</organism>
<reference evidence="2" key="1">
    <citation type="submission" date="2023-07" db="EMBL/GenBank/DDBJ databases">
        <title>Chryseobacterium sp. strain PBS4-4 Genome sequencing and assembly.</title>
        <authorList>
            <person name="Jung Y."/>
        </authorList>
    </citation>
    <scope>NUCLEOTIDE SEQUENCE [LARGE SCALE GENOMIC DNA]</scope>
    <source>
        <strain evidence="2">PBS4-4</strain>
    </source>
</reference>
<proteinExistence type="predicted"/>
<name>A0ABT2W8E9_9FLAO</name>
<dbReference type="SUPFAM" id="SSF88946">
    <property type="entry name" value="Sigma2 domain of RNA polymerase sigma factors"/>
    <property type="match status" value="1"/>
</dbReference>
<keyword evidence="2" id="KW-1185">Reference proteome</keyword>
<evidence type="ECO:0000313" key="2">
    <source>
        <dbReference type="Proteomes" id="UP001208649"/>
    </source>
</evidence>
<gene>
    <name evidence="1" type="ORF">NZ698_14920</name>
</gene>
<comment type="caution">
    <text evidence="1">The sequence shown here is derived from an EMBL/GenBank/DDBJ whole genome shotgun (WGS) entry which is preliminary data.</text>
</comment>
<sequence>MKKIVSEEDLFLWVRQNNRKGFDYLYDQHSCFLYGIAIKAVGSQQYADEVVAMVFSKIWNSIRSDKTQSIPLKLWMIQVLFCTIKEFLDSKGIAYVFSINQFPEFGFELTEKNL</sequence>
<dbReference type="InterPro" id="IPR013325">
    <property type="entry name" value="RNA_pol_sigma_r2"/>
</dbReference>
<dbReference type="EMBL" id="JAOTEM010000004">
    <property type="protein sequence ID" value="MCU7618491.1"/>
    <property type="molecule type" value="Genomic_DNA"/>
</dbReference>
<dbReference type="Proteomes" id="UP001208649">
    <property type="component" value="Unassembled WGS sequence"/>
</dbReference>
<evidence type="ECO:0000313" key="1">
    <source>
        <dbReference type="EMBL" id="MCU7618491.1"/>
    </source>
</evidence>
<dbReference type="RefSeq" id="WP_263004004.1">
    <property type="nucleotide sequence ID" value="NZ_JAOTEM010000004.1"/>
</dbReference>